<dbReference type="RefSeq" id="WP_119455069.1">
    <property type="nucleotide sequence ID" value="NZ_QWGA01000008.1"/>
</dbReference>
<organism evidence="1 2">
    <name type="scientific">Henriciella algicola</name>
    <dbReference type="NCBI Taxonomy" id="1608422"/>
    <lineage>
        <taxon>Bacteria</taxon>
        <taxon>Pseudomonadati</taxon>
        <taxon>Pseudomonadota</taxon>
        <taxon>Alphaproteobacteria</taxon>
        <taxon>Hyphomonadales</taxon>
        <taxon>Hyphomonadaceae</taxon>
        <taxon>Henriciella</taxon>
    </lineage>
</organism>
<reference evidence="1 2" key="1">
    <citation type="submission" date="2018-08" db="EMBL/GenBank/DDBJ databases">
        <title>Henriciella mobilis sp. nov., isolated from seawater.</title>
        <authorList>
            <person name="Cheng H."/>
            <person name="Wu Y.-H."/>
            <person name="Xu X.-W."/>
            <person name="Guo L.-L."/>
        </authorList>
    </citation>
    <scope>NUCLEOTIDE SEQUENCE [LARGE SCALE GENOMIC DNA]</scope>
    <source>
        <strain evidence="1 2">CCUG67844</strain>
    </source>
</reference>
<accession>A0A399RD15</accession>
<comment type="caution">
    <text evidence="1">The sequence shown here is derived from an EMBL/GenBank/DDBJ whole genome shotgun (WGS) entry which is preliminary data.</text>
</comment>
<protein>
    <submittedName>
        <fullName evidence="1">DUF4339 domain-containing protein</fullName>
    </submittedName>
</protein>
<evidence type="ECO:0000313" key="2">
    <source>
        <dbReference type="Proteomes" id="UP000265845"/>
    </source>
</evidence>
<proteinExistence type="predicted"/>
<dbReference type="Proteomes" id="UP000265845">
    <property type="component" value="Unassembled WGS sequence"/>
</dbReference>
<dbReference type="OrthoDB" id="7629110at2"/>
<gene>
    <name evidence="1" type="ORF">D1222_15045</name>
</gene>
<keyword evidence="2" id="KW-1185">Reference proteome</keyword>
<dbReference type="EMBL" id="QWGA01000008">
    <property type="protein sequence ID" value="RIJ27692.1"/>
    <property type="molecule type" value="Genomic_DNA"/>
</dbReference>
<evidence type="ECO:0000313" key="1">
    <source>
        <dbReference type="EMBL" id="RIJ27692.1"/>
    </source>
</evidence>
<dbReference type="AlphaFoldDB" id="A0A399RD15"/>
<sequence>MSSEQALDLSEMDPAEWRVLVNEVVYGPYTLGQMVGFIAEKRVGPGTQVAEGDGGAFLPAQQHHPLVAHLKDALRPSVQKEGVEDVSNYLIIAKLTGTGEIQLVSTLNRLGKFAQIMPGVWALRSSVRQARLRDQLNQTVTSADQVMIANATTGRLAWLNLGLEADVHIRRVWSADLD</sequence>
<name>A0A399RD15_9PROT</name>